<keyword evidence="3" id="KW-1185">Reference proteome</keyword>
<dbReference type="Proteomes" id="UP000070134">
    <property type="component" value="Chromosome"/>
</dbReference>
<gene>
    <name evidence="2" type="ORF">SA2016_2832</name>
</gene>
<name>A0A127A2S6_9MICC</name>
<proteinExistence type="predicted"/>
<evidence type="ECO:0000256" key="1">
    <source>
        <dbReference type="SAM" id="MobiDB-lite"/>
    </source>
</evidence>
<protein>
    <submittedName>
        <fullName evidence="2">Uncharacterized protein</fullName>
    </submittedName>
</protein>
<dbReference type="KEGG" id="satk:SA2016_2832"/>
<dbReference type="RefSeq" id="WP_066499188.1">
    <property type="nucleotide sequence ID" value="NZ_BJMO01000005.1"/>
</dbReference>
<dbReference type="EMBL" id="CP014518">
    <property type="protein sequence ID" value="AMM33497.1"/>
    <property type="molecule type" value="Genomic_DNA"/>
</dbReference>
<dbReference type="AlphaFoldDB" id="A0A127A2S6"/>
<organism evidence="2 3">
    <name type="scientific">Sinomonas atrocyanea</name>
    <dbReference type="NCBI Taxonomy" id="37927"/>
    <lineage>
        <taxon>Bacteria</taxon>
        <taxon>Bacillati</taxon>
        <taxon>Actinomycetota</taxon>
        <taxon>Actinomycetes</taxon>
        <taxon>Micrococcales</taxon>
        <taxon>Micrococcaceae</taxon>
        <taxon>Sinomonas</taxon>
    </lineage>
</organism>
<accession>A0A127A2S6</accession>
<feature type="region of interest" description="Disordered" evidence="1">
    <location>
        <begin position="1"/>
        <end position="40"/>
    </location>
</feature>
<evidence type="ECO:0000313" key="3">
    <source>
        <dbReference type="Proteomes" id="UP000070134"/>
    </source>
</evidence>
<sequence length="74" mass="7494">MLLDPLAPAEPAATPSGAPTHCQEPMRLAASAGTSDPSGEGAPLDWRCRCGFRLDAGLIPLPFPGSHDAGLVAS</sequence>
<dbReference type="STRING" id="37927.SA2016_2832"/>
<feature type="compositionally biased region" description="Low complexity" evidence="1">
    <location>
        <begin position="1"/>
        <end position="15"/>
    </location>
</feature>
<evidence type="ECO:0000313" key="2">
    <source>
        <dbReference type="EMBL" id="AMM33497.1"/>
    </source>
</evidence>
<reference evidence="2 3" key="1">
    <citation type="submission" date="2016-02" db="EMBL/GenBank/DDBJ databases">
        <title>Complete genome of Sinomonas atrocyanea KCTC 3377.</title>
        <authorList>
            <person name="Kim K.M."/>
        </authorList>
    </citation>
    <scope>NUCLEOTIDE SEQUENCE [LARGE SCALE GENOMIC DNA]</scope>
    <source>
        <strain evidence="2 3">KCTC 3377</strain>
    </source>
</reference>